<feature type="active site" evidence="2">
    <location>
        <position position="145"/>
    </location>
</feature>
<sequence length="192" mass="22292">MKQDDIITLPNTHLRKKAERVHVITPEIINIIEQMTEASLDWEKNHPHEISAALAAPQIDKLYKIIIVRSDLDDKNNKEFTALINPEITKFEGDIVEDWEGCLSIKGIYGKVPRYSKVRVKALDIHGNEVRIKANDFLARVLQHEIDHTNGILFIDHIREKEDSFYKLDDNGELIPLDYKKCIKDNPDLWED</sequence>
<dbReference type="PANTHER" id="PTHR10458">
    <property type="entry name" value="PEPTIDE DEFORMYLASE"/>
    <property type="match status" value="1"/>
</dbReference>
<dbReference type="EMBL" id="PRLK01000004">
    <property type="protein sequence ID" value="RYC72694.1"/>
    <property type="molecule type" value="Genomic_DNA"/>
</dbReference>
<comment type="cofactor">
    <cofactor evidence="2">
        <name>Fe(2+)</name>
        <dbReference type="ChEBI" id="CHEBI:29033"/>
    </cofactor>
    <text evidence="2">Binds 1 Fe(2+) ion.</text>
</comment>
<dbReference type="NCBIfam" id="TIGR00079">
    <property type="entry name" value="pept_deformyl"/>
    <property type="match status" value="1"/>
</dbReference>
<dbReference type="Gene3D" id="3.90.45.10">
    <property type="entry name" value="Peptide deformylase"/>
    <property type="match status" value="1"/>
</dbReference>
<dbReference type="InterPro" id="IPR023635">
    <property type="entry name" value="Peptide_deformylase"/>
</dbReference>
<comment type="catalytic activity">
    <reaction evidence="2">
        <text>N-terminal N-formyl-L-methionyl-[peptide] + H2O = N-terminal L-methionyl-[peptide] + formate</text>
        <dbReference type="Rhea" id="RHEA:24420"/>
        <dbReference type="Rhea" id="RHEA-COMP:10639"/>
        <dbReference type="Rhea" id="RHEA-COMP:10640"/>
        <dbReference type="ChEBI" id="CHEBI:15377"/>
        <dbReference type="ChEBI" id="CHEBI:15740"/>
        <dbReference type="ChEBI" id="CHEBI:49298"/>
        <dbReference type="ChEBI" id="CHEBI:64731"/>
        <dbReference type="EC" id="3.5.1.88"/>
    </reaction>
</comment>
<evidence type="ECO:0000256" key="2">
    <source>
        <dbReference type="HAMAP-Rule" id="MF_00163"/>
    </source>
</evidence>
<dbReference type="PRINTS" id="PR01576">
    <property type="entry name" value="PDEFORMYLASE"/>
</dbReference>
<dbReference type="InterPro" id="IPR036821">
    <property type="entry name" value="Peptide_deformylase_sf"/>
</dbReference>
<dbReference type="SUPFAM" id="SSF56420">
    <property type="entry name" value="Peptide deformylase"/>
    <property type="match status" value="1"/>
</dbReference>
<reference evidence="3 4" key="1">
    <citation type="journal article" date="2018" name="bioRxiv">
        <title>Evidence of independent acquisition and adaption of ultra-small bacteria to human hosts across the highly diverse yet reduced genomes of the phylum Saccharibacteria.</title>
        <authorList>
            <person name="McLean J.S."/>
            <person name="Bor B."/>
            <person name="To T.T."/>
            <person name="Liu Q."/>
            <person name="Kearns K.A."/>
            <person name="Solden L.M."/>
            <person name="Wrighton K.C."/>
            <person name="He X."/>
            <person name="Shi W."/>
        </authorList>
    </citation>
    <scope>NUCLEOTIDE SEQUENCE [LARGE SCALE GENOMIC DNA]</scope>
    <source>
        <strain evidence="3 4">TM7_CMJM_G6_1_HOT_870</strain>
    </source>
</reference>
<dbReference type="NCBIfam" id="NF001159">
    <property type="entry name" value="PRK00150.1-3"/>
    <property type="match status" value="1"/>
</dbReference>
<evidence type="ECO:0000256" key="1">
    <source>
        <dbReference type="ARBA" id="ARBA00010759"/>
    </source>
</evidence>
<accession>A0ABY0FID3</accession>
<keyword evidence="2 3" id="KW-0378">Hydrolase</keyword>
<keyword evidence="4" id="KW-1185">Reference proteome</keyword>
<keyword evidence="2" id="KW-0479">Metal-binding</keyword>
<dbReference type="Proteomes" id="UP001190925">
    <property type="component" value="Unassembled WGS sequence"/>
</dbReference>
<feature type="binding site" evidence="2">
    <location>
        <position position="102"/>
    </location>
    <ligand>
        <name>Fe cation</name>
        <dbReference type="ChEBI" id="CHEBI:24875"/>
    </ligand>
</feature>
<keyword evidence="2" id="KW-0648">Protein biosynthesis</keyword>
<dbReference type="EC" id="3.5.1.88" evidence="2"/>
<evidence type="ECO:0000313" key="4">
    <source>
        <dbReference type="Proteomes" id="UP001190925"/>
    </source>
</evidence>
<keyword evidence="2" id="KW-0408">Iron</keyword>
<feature type="binding site" evidence="2">
    <location>
        <position position="144"/>
    </location>
    <ligand>
        <name>Fe cation</name>
        <dbReference type="ChEBI" id="CHEBI:24875"/>
    </ligand>
</feature>
<dbReference type="CDD" id="cd00487">
    <property type="entry name" value="Pep_deformylase"/>
    <property type="match status" value="1"/>
</dbReference>
<gene>
    <name evidence="2 3" type="primary">def</name>
    <name evidence="3" type="ORF">G6CMJM_00345</name>
</gene>
<dbReference type="HAMAP" id="MF_00163">
    <property type="entry name" value="Pep_deformylase"/>
    <property type="match status" value="1"/>
</dbReference>
<evidence type="ECO:0000313" key="3">
    <source>
        <dbReference type="EMBL" id="RYC72694.1"/>
    </source>
</evidence>
<dbReference type="PIRSF" id="PIRSF004749">
    <property type="entry name" value="Pep_def"/>
    <property type="match status" value="1"/>
</dbReference>
<comment type="caution">
    <text evidence="3">The sequence shown here is derived from an EMBL/GenBank/DDBJ whole genome shotgun (WGS) entry which is preliminary data.</text>
</comment>
<comment type="similarity">
    <text evidence="1 2">Belongs to the polypeptide deformylase family.</text>
</comment>
<comment type="function">
    <text evidence="2">Removes the formyl group from the N-terminal Met of newly synthesized proteins. Requires at least a dipeptide for an efficient rate of reaction. N-terminal L-methionine is a prerequisite for activity but the enzyme has broad specificity at other positions.</text>
</comment>
<proteinExistence type="inferred from homology"/>
<dbReference type="PANTHER" id="PTHR10458:SF22">
    <property type="entry name" value="PEPTIDE DEFORMYLASE"/>
    <property type="match status" value="1"/>
</dbReference>
<feature type="binding site" evidence="2">
    <location>
        <position position="148"/>
    </location>
    <ligand>
        <name>Fe cation</name>
        <dbReference type="ChEBI" id="CHEBI:24875"/>
    </ligand>
</feature>
<dbReference type="Pfam" id="PF01327">
    <property type="entry name" value="Pep_deformylase"/>
    <property type="match status" value="1"/>
</dbReference>
<reference evidence="3 4" key="2">
    <citation type="journal article" date="2020" name="Cell Rep.">
        <title>Acquisition and Adaptation of Ultra-small Parasitic Reduced Genome Bacteria to Mammalian Hosts.</title>
        <authorList>
            <person name="McLean J.S."/>
            <person name="Bor B."/>
            <person name="Kerns K.A."/>
            <person name="Liu Q."/>
            <person name="To T.T."/>
            <person name="Solden L."/>
            <person name="Hendrickson E.L."/>
            <person name="Wrighton K."/>
            <person name="Shi W."/>
            <person name="He X."/>
        </authorList>
    </citation>
    <scope>NUCLEOTIDE SEQUENCE [LARGE SCALE GENOMIC DNA]</scope>
    <source>
        <strain evidence="3 4">TM7_CMJM_G6_1_HOT_870</strain>
    </source>
</reference>
<dbReference type="RefSeq" id="WP_129718758.1">
    <property type="nucleotide sequence ID" value="NZ_PRLK01000004.1"/>
</dbReference>
<dbReference type="GO" id="GO:0042586">
    <property type="term" value="F:peptide deformylase activity"/>
    <property type="evidence" value="ECO:0007669"/>
    <property type="project" value="UniProtKB-EC"/>
</dbReference>
<name>A0ABY0FID3_9BACT</name>
<protein>
    <recommendedName>
        <fullName evidence="2">Peptide deformylase</fullName>
        <shortName evidence="2">PDF</shortName>
        <ecNumber evidence="2">3.5.1.88</ecNumber>
    </recommendedName>
    <alternativeName>
        <fullName evidence="2">Polypeptide deformylase</fullName>
    </alternativeName>
</protein>
<organism evidence="3 4">
    <name type="scientific">Candidatus Nanogingivalis gingivitcus</name>
    <dbReference type="NCBI Taxonomy" id="2171992"/>
    <lineage>
        <taxon>Bacteria</taxon>
        <taxon>Candidatus Saccharimonadota</taxon>
        <taxon>Candidatus Nanosyncoccalia</taxon>
        <taxon>Candidatus Nanogingivales</taxon>
        <taxon>Candidatus Nanogingivalaceae</taxon>
        <taxon>Candidatus Nanogingivalis</taxon>
    </lineage>
</organism>